<evidence type="ECO:0008006" key="4">
    <source>
        <dbReference type="Google" id="ProtNLM"/>
    </source>
</evidence>
<reference evidence="2 3" key="1">
    <citation type="submission" date="2019-12" db="EMBL/GenBank/DDBJ databases">
        <title>Genomic-based taxomic classification of the family Erythrobacteraceae.</title>
        <authorList>
            <person name="Xu L."/>
        </authorList>
    </citation>
    <scope>NUCLEOTIDE SEQUENCE [LARGE SCALE GENOMIC DNA]</scope>
    <source>
        <strain evidence="2 3">DSM 17792</strain>
    </source>
</reference>
<keyword evidence="1" id="KW-0812">Transmembrane</keyword>
<dbReference type="AlphaFoldDB" id="A0A844XR45"/>
<gene>
    <name evidence="2" type="ORF">GRI69_06465</name>
</gene>
<keyword evidence="1" id="KW-1133">Transmembrane helix</keyword>
<sequence length="101" mass="11656">MDSDLILIFGFILLTLMIVMPMAYLFQKREAEHKERKLELQARADEAKAEQARFSNGDYSKMEERVRVLERIATDGNHALASQIDELRKLDRIEDRTGASS</sequence>
<keyword evidence="1" id="KW-0472">Membrane</keyword>
<dbReference type="RefSeq" id="WP_160727432.1">
    <property type="nucleotide sequence ID" value="NZ_WTYC01000002.1"/>
</dbReference>
<evidence type="ECO:0000313" key="2">
    <source>
        <dbReference type="EMBL" id="MXO47894.1"/>
    </source>
</evidence>
<protein>
    <recommendedName>
        <fullName evidence="4">Phage shock protein B</fullName>
    </recommendedName>
</protein>
<evidence type="ECO:0000313" key="3">
    <source>
        <dbReference type="Proteomes" id="UP000448199"/>
    </source>
</evidence>
<accession>A0A844XR45</accession>
<dbReference type="EMBL" id="WTYC01000002">
    <property type="protein sequence ID" value="MXO47894.1"/>
    <property type="molecule type" value="Genomic_DNA"/>
</dbReference>
<comment type="caution">
    <text evidence="2">The sequence shown here is derived from an EMBL/GenBank/DDBJ whole genome shotgun (WGS) entry which is preliminary data.</text>
</comment>
<proteinExistence type="predicted"/>
<name>A0A844XR45_9SPHN</name>
<organism evidence="2 3">
    <name type="scientific">Qipengyuania vulgaris</name>
    <dbReference type="NCBI Taxonomy" id="291985"/>
    <lineage>
        <taxon>Bacteria</taxon>
        <taxon>Pseudomonadati</taxon>
        <taxon>Pseudomonadota</taxon>
        <taxon>Alphaproteobacteria</taxon>
        <taxon>Sphingomonadales</taxon>
        <taxon>Erythrobacteraceae</taxon>
        <taxon>Qipengyuania</taxon>
    </lineage>
</organism>
<evidence type="ECO:0000256" key="1">
    <source>
        <dbReference type="SAM" id="Phobius"/>
    </source>
</evidence>
<dbReference type="Proteomes" id="UP000448199">
    <property type="component" value="Unassembled WGS sequence"/>
</dbReference>
<keyword evidence="3" id="KW-1185">Reference proteome</keyword>
<dbReference type="OrthoDB" id="7428745at2"/>
<feature type="transmembrane region" description="Helical" evidence="1">
    <location>
        <begin position="6"/>
        <end position="26"/>
    </location>
</feature>